<proteinExistence type="predicted"/>
<keyword evidence="2" id="KW-1185">Reference proteome</keyword>
<dbReference type="HOGENOM" id="CLU_1745569_0_0_2"/>
<name>A7I5S0_METB6</name>
<dbReference type="RefSeq" id="WP_012106102.1">
    <property type="nucleotide sequence ID" value="NC_009712.1"/>
</dbReference>
<protein>
    <submittedName>
        <fullName evidence="1">Uncharacterized protein</fullName>
    </submittedName>
</protein>
<accession>A7I5S0</accession>
<sequence>MHNSQDPVMQQKREVLARFLGVGTADLRVSNGHLYGFKAFFYGNDAAYLVLSDAEATRAAENSVQEKLWLICLESLFAYFDIDSTPPDLVGKIKTKEIRQANEEIKKLIHHTCGMEPLKKRMLAFGNRKNLLADYDQAEHYLDGFFIYRLY</sequence>
<dbReference type="KEGG" id="mbn:Mboo_0563"/>
<dbReference type="Proteomes" id="UP000002408">
    <property type="component" value="Chromosome"/>
</dbReference>
<dbReference type="AlphaFoldDB" id="A7I5S0"/>
<dbReference type="STRING" id="456442.Mboo_0563"/>
<evidence type="ECO:0000313" key="1">
    <source>
        <dbReference type="EMBL" id="ABS55081.1"/>
    </source>
</evidence>
<dbReference type="EMBL" id="CP000780">
    <property type="protein sequence ID" value="ABS55081.1"/>
    <property type="molecule type" value="Genomic_DNA"/>
</dbReference>
<dbReference type="GeneID" id="5410767"/>
<evidence type="ECO:0000313" key="2">
    <source>
        <dbReference type="Proteomes" id="UP000002408"/>
    </source>
</evidence>
<reference evidence="2" key="1">
    <citation type="journal article" date="2015" name="Microbiology">
        <title>Genome of Methanoregula boonei 6A8 reveals adaptations to oligotrophic peatland environments.</title>
        <authorList>
            <person name="Braeuer S."/>
            <person name="Cadillo-Quiroz H."/>
            <person name="Kyrpides N."/>
            <person name="Woyke T."/>
            <person name="Goodwin L."/>
            <person name="Detter C."/>
            <person name="Podell S."/>
            <person name="Yavitt J.B."/>
            <person name="Zinder S.H."/>
        </authorList>
    </citation>
    <scope>NUCLEOTIDE SEQUENCE [LARGE SCALE GENOMIC DNA]</scope>
    <source>
        <strain evidence="2">DSM 21154 / JCM 14090 / 6A8</strain>
    </source>
</reference>
<dbReference type="OrthoDB" id="108767at2157"/>
<gene>
    <name evidence="1" type="ordered locus">Mboo_0563</name>
</gene>
<organism evidence="1 2">
    <name type="scientific">Methanoregula boonei (strain DSM 21154 / JCM 14090 / 6A8)</name>
    <dbReference type="NCBI Taxonomy" id="456442"/>
    <lineage>
        <taxon>Archaea</taxon>
        <taxon>Methanobacteriati</taxon>
        <taxon>Methanobacteriota</taxon>
        <taxon>Stenosarchaea group</taxon>
        <taxon>Methanomicrobia</taxon>
        <taxon>Methanomicrobiales</taxon>
        <taxon>Methanoregulaceae</taxon>
        <taxon>Methanoregula</taxon>
    </lineage>
</organism>
<dbReference type="eggNOG" id="arCOG11713">
    <property type="taxonomic scope" value="Archaea"/>
</dbReference>